<feature type="domain" description="Secretion system C-terminal sorting" evidence="1">
    <location>
        <begin position="503"/>
        <end position="571"/>
    </location>
</feature>
<keyword evidence="3" id="KW-1185">Reference proteome</keyword>
<proteinExistence type="predicted"/>
<protein>
    <submittedName>
        <fullName evidence="2">Putative secreted protein (Por secretion system target)</fullName>
    </submittedName>
</protein>
<reference evidence="2 3" key="1">
    <citation type="submission" date="2017-11" db="EMBL/GenBank/DDBJ databases">
        <title>Genomic Encyclopedia of Archaeal and Bacterial Type Strains, Phase II (KMG-II): From Individual Species to Whole Genera.</title>
        <authorList>
            <person name="Goeker M."/>
        </authorList>
    </citation>
    <scope>NUCLEOTIDE SEQUENCE [LARGE SCALE GENOMIC DNA]</scope>
    <source>
        <strain evidence="2 3">DSM 11115</strain>
    </source>
</reference>
<dbReference type="AlphaFoldDB" id="A0A2M9BL21"/>
<dbReference type="PANTHER" id="PTHR40050">
    <property type="entry name" value="INNER SPORE COAT PROTEIN H"/>
    <property type="match status" value="1"/>
</dbReference>
<accession>A0A2M9BL21</accession>
<dbReference type="EMBL" id="PGFA01000001">
    <property type="protein sequence ID" value="PJJ58643.1"/>
    <property type="molecule type" value="Genomic_DNA"/>
</dbReference>
<dbReference type="OrthoDB" id="9803752at2"/>
<dbReference type="InterPro" id="IPR026444">
    <property type="entry name" value="Secre_tail"/>
</dbReference>
<sequence length="572" mass="65224">MSRDFTSTVRFFLFLATLLSAQYAKGGDTLTVAKSFYHIDYSKNIILVNKGVTAGTPQDLDPITHLQLDRTYTFLSSLNAAETDSAYQVANQGRRFTLYFTQLPVIHLDARNPIVDSPSTYAKFTLAEPNGAVTELNAGVEIRGGFSQTYPKKSYELSLWNDTTGATTRDARLLQMRTDNKWNLQALYNEPLRMRSKVANELWQEIHQLYYKASEPEAKIGIATAYVEVFVNNEYKGIYALTERIDRKQLKLKKYDKGIKGELYKGSDWGGAVTFTELPPYDNSSETWGGFEYKHPEEEINWSNLYSFVDFVKNTPNEEFYSRYKAWLKLDNAVDYYILLNLLRATDNTGKNLYIAKYKTGEPYFFVPWDLDGVFGTDWQGLNSPTTDDLLTNGLYDRLREDCSPNGFRATLSQRWTQLRATVLTEEKIRAKFATTHTYLRSNNVYAREQLAWGEFTYGLDQLTYMNSWLRSRLTYLDAAFTQPCNNTTLATTTGRLAPALTLYPNPANDYVVVETTEPYELCIRNVRGQVLLRAQGRGRQEKIALGALPKGLHVATVTSSTSVRTHKLLIN</sequence>
<dbReference type="Pfam" id="PF18962">
    <property type="entry name" value="Por_Secre_tail"/>
    <property type="match status" value="1"/>
</dbReference>
<organism evidence="2 3">
    <name type="scientific">Hymenobacter chitinivorans DSM 11115</name>
    <dbReference type="NCBI Taxonomy" id="1121954"/>
    <lineage>
        <taxon>Bacteria</taxon>
        <taxon>Pseudomonadati</taxon>
        <taxon>Bacteroidota</taxon>
        <taxon>Cytophagia</taxon>
        <taxon>Cytophagales</taxon>
        <taxon>Hymenobacteraceae</taxon>
        <taxon>Hymenobacter</taxon>
    </lineage>
</organism>
<dbReference type="Proteomes" id="UP000228535">
    <property type="component" value="Unassembled WGS sequence"/>
</dbReference>
<dbReference type="PANTHER" id="PTHR40050:SF1">
    <property type="entry name" value="INNER SPORE COAT PROTEIN H"/>
    <property type="match status" value="1"/>
</dbReference>
<comment type="caution">
    <text evidence="2">The sequence shown here is derived from an EMBL/GenBank/DDBJ whole genome shotgun (WGS) entry which is preliminary data.</text>
</comment>
<dbReference type="Pfam" id="PF08757">
    <property type="entry name" value="CotH"/>
    <property type="match status" value="1"/>
</dbReference>
<evidence type="ECO:0000313" key="3">
    <source>
        <dbReference type="Proteomes" id="UP000228535"/>
    </source>
</evidence>
<gene>
    <name evidence="2" type="ORF">CLV45_0053</name>
</gene>
<dbReference type="NCBIfam" id="TIGR04183">
    <property type="entry name" value="Por_Secre_tail"/>
    <property type="match status" value="1"/>
</dbReference>
<name>A0A2M9BL21_9BACT</name>
<evidence type="ECO:0000313" key="2">
    <source>
        <dbReference type="EMBL" id="PJJ58643.1"/>
    </source>
</evidence>
<dbReference type="InterPro" id="IPR014867">
    <property type="entry name" value="Spore_coat_CotH_CotH2/3/7"/>
</dbReference>
<evidence type="ECO:0000259" key="1">
    <source>
        <dbReference type="Pfam" id="PF18962"/>
    </source>
</evidence>